<feature type="region of interest" description="Disordered" evidence="1">
    <location>
        <begin position="198"/>
        <end position="390"/>
    </location>
</feature>
<reference evidence="4" key="1">
    <citation type="journal article" date="2019" name="Int. J. Syst. Evol. Microbiol.">
        <title>The Global Catalogue of Microorganisms (GCM) 10K type strain sequencing project: providing services to taxonomists for standard genome sequencing and annotation.</title>
        <authorList>
            <consortium name="The Broad Institute Genomics Platform"/>
            <consortium name="The Broad Institute Genome Sequencing Center for Infectious Disease"/>
            <person name="Wu L."/>
            <person name="Ma J."/>
        </authorList>
    </citation>
    <scope>NUCLEOTIDE SEQUENCE [LARGE SCALE GENOMIC DNA]</scope>
    <source>
        <strain evidence="4">JCM 3115</strain>
    </source>
</reference>
<feature type="transmembrane region" description="Helical" evidence="2">
    <location>
        <begin position="409"/>
        <end position="426"/>
    </location>
</feature>
<comment type="caution">
    <text evidence="3">The sequence shown here is derived from an EMBL/GenBank/DDBJ whole genome shotgun (WGS) entry which is preliminary data.</text>
</comment>
<dbReference type="PANTHER" id="PTHR38588:SF1">
    <property type="entry name" value="BLL0334 PROTEIN"/>
    <property type="match status" value="1"/>
</dbReference>
<gene>
    <name evidence="3" type="ORF">GCM10010140_26250</name>
</gene>
<dbReference type="PANTHER" id="PTHR38588">
    <property type="entry name" value="BLL0334 PROTEIN"/>
    <property type="match status" value="1"/>
</dbReference>
<dbReference type="InterPro" id="IPR023393">
    <property type="entry name" value="START-like_dom_sf"/>
</dbReference>
<proteinExistence type="predicted"/>
<dbReference type="EMBL" id="BMQJ01000005">
    <property type="protein sequence ID" value="GGP95056.1"/>
    <property type="molecule type" value="Genomic_DNA"/>
</dbReference>
<organism evidence="3 4">
    <name type="scientific">Streptosporangium pseudovulgare</name>
    <dbReference type="NCBI Taxonomy" id="35765"/>
    <lineage>
        <taxon>Bacteria</taxon>
        <taxon>Bacillati</taxon>
        <taxon>Actinomycetota</taxon>
        <taxon>Actinomycetes</taxon>
        <taxon>Streptosporangiales</taxon>
        <taxon>Streptosporangiaceae</taxon>
        <taxon>Streptosporangium</taxon>
    </lineage>
</organism>
<accession>A0ABQ2QS71</accession>
<evidence type="ECO:0000313" key="4">
    <source>
        <dbReference type="Proteomes" id="UP000611554"/>
    </source>
</evidence>
<feature type="compositionally biased region" description="Basic and acidic residues" evidence="1">
    <location>
        <begin position="303"/>
        <end position="323"/>
    </location>
</feature>
<protein>
    <recommendedName>
        <fullName evidence="5">Carbon monoxide dehydrogenase</fullName>
    </recommendedName>
</protein>
<dbReference type="CDD" id="cd07823">
    <property type="entry name" value="SRPBCC_5"/>
    <property type="match status" value="1"/>
</dbReference>
<dbReference type="InterPro" id="IPR010419">
    <property type="entry name" value="CO_DH_gsu"/>
</dbReference>
<keyword evidence="2" id="KW-0812">Transmembrane</keyword>
<feature type="compositionally biased region" description="Basic and acidic residues" evidence="1">
    <location>
        <begin position="339"/>
        <end position="349"/>
    </location>
</feature>
<dbReference type="RefSeq" id="WP_373287392.1">
    <property type="nucleotide sequence ID" value="NZ_BMQJ01000005.1"/>
</dbReference>
<feature type="compositionally biased region" description="Gly residues" evidence="1">
    <location>
        <begin position="243"/>
        <end position="254"/>
    </location>
</feature>
<feature type="compositionally biased region" description="Low complexity" evidence="1">
    <location>
        <begin position="112"/>
        <end position="147"/>
    </location>
</feature>
<name>A0ABQ2QS71_9ACTN</name>
<evidence type="ECO:0000313" key="3">
    <source>
        <dbReference type="EMBL" id="GGP95056.1"/>
    </source>
</evidence>
<keyword evidence="2" id="KW-1133">Transmembrane helix</keyword>
<feature type="compositionally biased region" description="Polar residues" evidence="1">
    <location>
        <begin position="222"/>
        <end position="231"/>
    </location>
</feature>
<keyword evidence="4" id="KW-1185">Reference proteome</keyword>
<dbReference type="SUPFAM" id="SSF55961">
    <property type="entry name" value="Bet v1-like"/>
    <property type="match status" value="2"/>
</dbReference>
<keyword evidence="2" id="KW-0472">Membrane</keyword>
<dbReference type="Pfam" id="PF06240">
    <property type="entry name" value="COXG"/>
    <property type="match status" value="1"/>
</dbReference>
<evidence type="ECO:0008006" key="5">
    <source>
        <dbReference type="Google" id="ProtNLM"/>
    </source>
</evidence>
<evidence type="ECO:0000256" key="2">
    <source>
        <dbReference type="SAM" id="Phobius"/>
    </source>
</evidence>
<dbReference type="Gene3D" id="3.30.530.20">
    <property type="match status" value="1"/>
</dbReference>
<evidence type="ECO:0000256" key="1">
    <source>
        <dbReference type="SAM" id="MobiDB-lite"/>
    </source>
</evidence>
<sequence length="433" mass="43153">MAMRFEHEFTVPVPVEQAWSVLLDVERIAPCLPGAALEKAEGDSFTGRMKVKVGPITVTYRGEAAFESVDENARTLALRASGRETRGSGTANATVTARLRPDDAGGPGRPGAEGTAGSAGSAGSEGTAGSASPAGSAESGGPAGSATRVTVETSFNVTGRPAQFGRGVMGEVGAKLIDRFAANLAALLEAAEAGPATADTVPLTPVPAPEPAIPAQAPPDRTTGTPETNGQGTAGTPRADGQGAAGTPGTGGQNTIGTPEANGQGTGGTPRTDGQGTAGTAEADNRGAGGTPRMDGQGAARTPEADDRGTAGRAADGRKESPRHLTAVPSPTETPEGSEASKEPERSDTAETAGASGDLAPVTELSPAGAERAAGRDTHPAGTSRTSLTADEEALDLMEIAGIPLLRRAAPLLGAVAGLAVAAWLTRRALRRR</sequence>
<feature type="region of interest" description="Disordered" evidence="1">
    <location>
        <begin position="79"/>
        <end position="147"/>
    </location>
</feature>
<dbReference type="Proteomes" id="UP000611554">
    <property type="component" value="Unassembled WGS sequence"/>
</dbReference>